<sequence length="297" mass="33359">MSKQVVQAIPLKLKSGKDRWLVGAVKRYGMMLDRAVTRPFNLLEGTPKCSGLYLLWWYNKGGPWLGLALRAGLGDCYLMISVMSYRSHTTRTSRYLVTRLPNSNKGGARGHVLVYGPYGGLYKGPNREFHPHRSLQIPGNKRRGRLVEWVEKLYVLPILPHLVPKVLVPGEHHMLKDPPFYEVVHTRDAKGCQDRLDQRDKKCQEGMLRQAPERNRLTFSSTVYPPAKKKASTSPSASSSTSTSFAASSSSAASTEPNSPAYSSFVEIELQVEVEPVVSHIVYDEEREEDMATNLRT</sequence>
<evidence type="ECO:0000313" key="2">
    <source>
        <dbReference type="EMBL" id="RVW84445.1"/>
    </source>
</evidence>
<accession>A0A438HIZ0</accession>
<gene>
    <name evidence="2" type="ORF">CK203_040677</name>
</gene>
<name>A0A438HIZ0_VITVI</name>
<organism evidence="2 3">
    <name type="scientific">Vitis vinifera</name>
    <name type="common">Grape</name>
    <dbReference type="NCBI Taxonomy" id="29760"/>
    <lineage>
        <taxon>Eukaryota</taxon>
        <taxon>Viridiplantae</taxon>
        <taxon>Streptophyta</taxon>
        <taxon>Embryophyta</taxon>
        <taxon>Tracheophyta</taxon>
        <taxon>Spermatophyta</taxon>
        <taxon>Magnoliopsida</taxon>
        <taxon>eudicotyledons</taxon>
        <taxon>Gunneridae</taxon>
        <taxon>Pentapetalae</taxon>
        <taxon>rosids</taxon>
        <taxon>Vitales</taxon>
        <taxon>Vitaceae</taxon>
        <taxon>Viteae</taxon>
        <taxon>Vitis</taxon>
    </lineage>
</organism>
<dbReference type="AlphaFoldDB" id="A0A438HIZ0"/>
<comment type="caution">
    <text evidence="2">The sequence shown here is derived from an EMBL/GenBank/DDBJ whole genome shotgun (WGS) entry which is preliminary data.</text>
</comment>
<evidence type="ECO:0000313" key="3">
    <source>
        <dbReference type="Proteomes" id="UP000288805"/>
    </source>
</evidence>
<reference evidence="2 3" key="1">
    <citation type="journal article" date="2018" name="PLoS Genet.">
        <title>Population sequencing reveals clonal diversity and ancestral inbreeding in the grapevine cultivar Chardonnay.</title>
        <authorList>
            <person name="Roach M.J."/>
            <person name="Johnson D.L."/>
            <person name="Bohlmann J."/>
            <person name="van Vuuren H.J."/>
            <person name="Jones S.J."/>
            <person name="Pretorius I.S."/>
            <person name="Schmidt S.A."/>
            <person name="Borneman A.R."/>
        </authorList>
    </citation>
    <scope>NUCLEOTIDE SEQUENCE [LARGE SCALE GENOMIC DNA]</scope>
    <source>
        <strain evidence="3">cv. Chardonnay</strain>
        <tissue evidence="2">Leaf</tissue>
    </source>
</reference>
<protein>
    <submittedName>
        <fullName evidence="2">Uncharacterized protein</fullName>
    </submittedName>
</protein>
<feature type="region of interest" description="Disordered" evidence="1">
    <location>
        <begin position="210"/>
        <end position="260"/>
    </location>
</feature>
<feature type="compositionally biased region" description="Low complexity" evidence="1">
    <location>
        <begin position="232"/>
        <end position="260"/>
    </location>
</feature>
<dbReference type="EMBL" id="QGNW01000216">
    <property type="protein sequence ID" value="RVW84445.1"/>
    <property type="molecule type" value="Genomic_DNA"/>
</dbReference>
<evidence type="ECO:0000256" key="1">
    <source>
        <dbReference type="SAM" id="MobiDB-lite"/>
    </source>
</evidence>
<proteinExistence type="predicted"/>
<dbReference type="Proteomes" id="UP000288805">
    <property type="component" value="Unassembled WGS sequence"/>
</dbReference>